<dbReference type="InParanoid" id="G4ZXB4"/>
<feature type="region of interest" description="Disordered" evidence="1">
    <location>
        <begin position="89"/>
        <end position="115"/>
    </location>
</feature>
<organism evidence="2 3">
    <name type="scientific">Phytophthora sojae (strain P6497)</name>
    <name type="common">Soybean stem and root rot agent</name>
    <name type="synonym">Phytophthora megasperma f. sp. glycines</name>
    <dbReference type="NCBI Taxonomy" id="1094619"/>
    <lineage>
        <taxon>Eukaryota</taxon>
        <taxon>Sar</taxon>
        <taxon>Stramenopiles</taxon>
        <taxon>Oomycota</taxon>
        <taxon>Peronosporomycetes</taxon>
        <taxon>Peronosporales</taxon>
        <taxon>Peronosporaceae</taxon>
        <taxon>Phytophthora</taxon>
    </lineage>
</organism>
<dbReference type="KEGG" id="psoj:PHYSODRAFT_336953"/>
<accession>G4ZXB4</accession>
<keyword evidence="3" id="KW-1185">Reference proteome</keyword>
<dbReference type="AlphaFoldDB" id="G4ZXB4"/>
<evidence type="ECO:0000313" key="3">
    <source>
        <dbReference type="Proteomes" id="UP000002640"/>
    </source>
</evidence>
<reference evidence="2 3" key="1">
    <citation type="journal article" date="2006" name="Science">
        <title>Phytophthora genome sequences uncover evolutionary origins and mechanisms of pathogenesis.</title>
        <authorList>
            <person name="Tyler B.M."/>
            <person name="Tripathy S."/>
            <person name="Zhang X."/>
            <person name="Dehal P."/>
            <person name="Jiang R.H."/>
            <person name="Aerts A."/>
            <person name="Arredondo F.D."/>
            <person name="Baxter L."/>
            <person name="Bensasson D."/>
            <person name="Beynon J.L."/>
            <person name="Chapman J."/>
            <person name="Damasceno C.M."/>
            <person name="Dorrance A.E."/>
            <person name="Dou D."/>
            <person name="Dickerman A.W."/>
            <person name="Dubchak I.L."/>
            <person name="Garbelotto M."/>
            <person name="Gijzen M."/>
            <person name="Gordon S.G."/>
            <person name="Govers F."/>
            <person name="Grunwald N.J."/>
            <person name="Huang W."/>
            <person name="Ivors K.L."/>
            <person name="Jones R.W."/>
            <person name="Kamoun S."/>
            <person name="Krampis K."/>
            <person name="Lamour K.H."/>
            <person name="Lee M.K."/>
            <person name="McDonald W.H."/>
            <person name="Medina M."/>
            <person name="Meijer H.J."/>
            <person name="Nordberg E.K."/>
            <person name="Maclean D.J."/>
            <person name="Ospina-Giraldo M.D."/>
            <person name="Morris P.F."/>
            <person name="Phuntumart V."/>
            <person name="Putnam N.H."/>
            <person name="Rash S."/>
            <person name="Rose J.K."/>
            <person name="Sakihama Y."/>
            <person name="Salamov A.A."/>
            <person name="Savidor A."/>
            <person name="Scheuring C.F."/>
            <person name="Smith B.M."/>
            <person name="Sobral B.W."/>
            <person name="Terry A."/>
            <person name="Torto-Alalibo T.A."/>
            <person name="Win J."/>
            <person name="Xu Z."/>
            <person name="Zhang H."/>
            <person name="Grigoriev I.V."/>
            <person name="Rokhsar D.S."/>
            <person name="Boore J.L."/>
        </authorList>
    </citation>
    <scope>NUCLEOTIDE SEQUENCE [LARGE SCALE GENOMIC DNA]</scope>
    <source>
        <strain evidence="2 3">P6497</strain>
    </source>
</reference>
<dbReference type="RefSeq" id="XP_009532863.1">
    <property type="nucleotide sequence ID" value="XM_009534568.1"/>
</dbReference>
<evidence type="ECO:0000256" key="1">
    <source>
        <dbReference type="SAM" id="MobiDB-lite"/>
    </source>
</evidence>
<dbReference type="STRING" id="1094619.G4ZXB4"/>
<proteinExistence type="predicted"/>
<gene>
    <name evidence="2" type="ORF">PHYSODRAFT_336953</name>
</gene>
<dbReference type="Proteomes" id="UP000002640">
    <property type="component" value="Unassembled WGS sequence"/>
</dbReference>
<name>G4ZXB4_PHYSP</name>
<dbReference type="EMBL" id="JH159157">
    <property type="protein sequence ID" value="EGZ12530.1"/>
    <property type="molecule type" value="Genomic_DNA"/>
</dbReference>
<dbReference type="GeneID" id="20647284"/>
<feature type="compositionally biased region" description="Basic and acidic residues" evidence="1">
    <location>
        <begin position="93"/>
        <end position="110"/>
    </location>
</feature>
<protein>
    <submittedName>
        <fullName evidence="2">Uncharacterized protein</fullName>
    </submittedName>
</protein>
<sequence>MDTLENGSNKSNFASDFSSLVVLPPAPTCCGPSDDILDGIYGLAAFGNEFWYDHVPKRTSRLRVFVAKHKPADPGNNPTRVRLTLRALTSSDRSTREHRDVNRVSRREPSRGSAVPDDTCLLLPINRRGQEPCLLDVAHTNWSDLLPARVQDWVDKTYGRPDRNRRCNDTINREKTEYELDVTTVAKSDGAEVLLEDQTATPPSLIKPNGEQLHVSEGWEYHTRAISPITLILLNADFAPFVDLYRKHHFMCA</sequence>
<evidence type="ECO:0000313" key="2">
    <source>
        <dbReference type="EMBL" id="EGZ12530.1"/>
    </source>
</evidence>